<protein>
    <submittedName>
        <fullName evidence="2">Uncharacterized protein</fullName>
    </submittedName>
</protein>
<sequence>MKLLLLYSINTLIVVSINAAILPGTQHITKDLDRQIAELYRTRDVNDSMNAAAEYFKAPQASKQNLKTENKEHLAAAAEYFKAPDVSELRSIALILAQERLAAAAEYLKAPEFPKRLSATKVENARAAGAEYFIAPESARHNTRIDRSKAAAAKHFHASDYYPKRRKYLATHGGPMFRPTEKAHRGRFVRWG</sequence>
<evidence type="ECO:0000313" key="2">
    <source>
        <dbReference type="EMBL" id="JAC51888.1"/>
    </source>
</evidence>
<reference evidence="2" key="1">
    <citation type="journal article" date="2014" name="BMC Genomics">
        <title>Characterizing the developmental transcriptome of the oriental fruit fly, Bactrocera dorsalis (Diptera: Tephritidae) through comparative genomic analysis with Drosophila melanogaster utilizing modENCODE datasets.</title>
        <authorList>
            <person name="Geib S.M."/>
            <person name="Calla B."/>
            <person name="Hall B."/>
            <person name="Hou S."/>
            <person name="Manoukis N.C."/>
        </authorList>
    </citation>
    <scope>NUCLEOTIDE SEQUENCE</scope>
    <source>
        <strain evidence="2">Punador</strain>
    </source>
</reference>
<dbReference type="EMBL" id="GAKP01007064">
    <property type="protein sequence ID" value="JAC51888.1"/>
    <property type="molecule type" value="Transcribed_RNA"/>
</dbReference>
<name>A0A034WDM2_BACDO</name>
<accession>A0A034WDM2</accession>
<keyword evidence="1" id="KW-0732">Signal</keyword>
<proteinExistence type="predicted"/>
<organism evidence="2">
    <name type="scientific">Bactrocera dorsalis</name>
    <name type="common">Oriental fruit fly</name>
    <name type="synonym">Dacus dorsalis</name>
    <dbReference type="NCBI Taxonomy" id="27457"/>
    <lineage>
        <taxon>Eukaryota</taxon>
        <taxon>Metazoa</taxon>
        <taxon>Ecdysozoa</taxon>
        <taxon>Arthropoda</taxon>
        <taxon>Hexapoda</taxon>
        <taxon>Insecta</taxon>
        <taxon>Pterygota</taxon>
        <taxon>Neoptera</taxon>
        <taxon>Endopterygota</taxon>
        <taxon>Diptera</taxon>
        <taxon>Brachycera</taxon>
        <taxon>Muscomorpha</taxon>
        <taxon>Tephritoidea</taxon>
        <taxon>Tephritidae</taxon>
        <taxon>Bactrocera</taxon>
        <taxon>Bactrocera</taxon>
    </lineage>
</organism>
<feature type="chain" id="PRO_5001557779" evidence="1">
    <location>
        <begin position="20"/>
        <end position="192"/>
    </location>
</feature>
<feature type="signal peptide" evidence="1">
    <location>
        <begin position="1"/>
        <end position="19"/>
    </location>
</feature>
<evidence type="ECO:0000256" key="1">
    <source>
        <dbReference type="SAM" id="SignalP"/>
    </source>
</evidence>
<dbReference type="AlphaFoldDB" id="A0A034WDM2"/>